<dbReference type="PROSITE" id="PS00138">
    <property type="entry name" value="SUBTILASE_SER"/>
    <property type="match status" value="1"/>
</dbReference>
<dbReference type="GO" id="GO:0006508">
    <property type="term" value="P:proteolysis"/>
    <property type="evidence" value="ECO:0007669"/>
    <property type="project" value="UniProtKB-KW"/>
</dbReference>
<feature type="domain" description="Peptidase S8/S53" evidence="7">
    <location>
        <begin position="211"/>
        <end position="447"/>
    </location>
</feature>
<dbReference type="InterPro" id="IPR000209">
    <property type="entry name" value="Peptidase_S8/S53_dom"/>
</dbReference>
<evidence type="ECO:0000313" key="8">
    <source>
        <dbReference type="EMBL" id="QKF94481.1"/>
    </source>
</evidence>
<reference evidence="8 9" key="1">
    <citation type="submission" date="2020-04" db="EMBL/GenBank/DDBJ databases">
        <title>Advantages and limits of metagenomic assembly and binning of a giant virus.</title>
        <authorList>
            <person name="Schulz F."/>
            <person name="Andreani J."/>
            <person name="Francis R."/>
            <person name="Boudjemaa H."/>
            <person name="Bou Khalil J.Y."/>
            <person name="Lee J."/>
            <person name="La Scola B."/>
            <person name="Woyke T."/>
        </authorList>
    </citation>
    <scope>NUCLEOTIDE SEQUENCE [LARGE SCALE GENOMIC DNA]</scope>
    <source>
        <strain evidence="8 9">FV1/VV64</strain>
    </source>
</reference>
<evidence type="ECO:0000313" key="9">
    <source>
        <dbReference type="Proteomes" id="UP001162001"/>
    </source>
</evidence>
<dbReference type="Pfam" id="PF00082">
    <property type="entry name" value="Peptidase_S8"/>
    <property type="match status" value="1"/>
</dbReference>
<keyword evidence="3 5" id="KW-0378">Hydrolase</keyword>
<evidence type="ECO:0000256" key="1">
    <source>
        <dbReference type="ARBA" id="ARBA00011073"/>
    </source>
</evidence>
<evidence type="ECO:0000256" key="4">
    <source>
        <dbReference type="ARBA" id="ARBA00022825"/>
    </source>
</evidence>
<dbReference type="InterPro" id="IPR034193">
    <property type="entry name" value="PCSK9_ProteinaseK-like"/>
</dbReference>
<organism evidence="8 9">
    <name type="scientific">Fadolivirus FV1/VV64</name>
    <dbReference type="NCBI Taxonomy" id="3070911"/>
    <lineage>
        <taxon>Viruses</taxon>
        <taxon>Varidnaviria</taxon>
        <taxon>Bamfordvirae</taxon>
        <taxon>Nucleocytoviricota</taxon>
        <taxon>Megaviricetes</taxon>
        <taxon>Imitervirales</taxon>
        <taxon>Mimiviridae</taxon>
        <taxon>Klosneuvirinae</taxon>
        <taxon>Fadolivirus</taxon>
        <taxon>Fadolivirus algeromassiliense</taxon>
    </lineage>
</organism>
<dbReference type="GO" id="GO:0004252">
    <property type="term" value="F:serine-type endopeptidase activity"/>
    <property type="evidence" value="ECO:0007669"/>
    <property type="project" value="InterPro"/>
</dbReference>
<dbReference type="PROSITE" id="PS51892">
    <property type="entry name" value="SUBTILASE"/>
    <property type="match status" value="1"/>
</dbReference>
<dbReference type="PANTHER" id="PTHR43806:SF11">
    <property type="entry name" value="CEREVISIN-RELATED"/>
    <property type="match status" value="1"/>
</dbReference>
<feature type="region of interest" description="Disordered" evidence="6">
    <location>
        <begin position="466"/>
        <end position="486"/>
    </location>
</feature>
<dbReference type="PRINTS" id="PR00723">
    <property type="entry name" value="SUBTILISIN"/>
</dbReference>
<keyword evidence="9" id="KW-1185">Reference proteome</keyword>
<sequence>MENLQELIIYQIKEILTNKNQNLDDYSFEIGDNEIIVRRGSHYVKISYKKFKACCITDKSKKWIKYLEKQIHKIIKCYHEETQDNNHNDNQDNNQVNQITDRWIITMKNTRSLDLIKCPSSVHQMNRYRNVMNGFSCTGTENDIKKMMNDNPDIEGYVKDEIAQAAVLKDSLRVLRATNLSQTIGGFISRIGVNRSSRKAGTRTPLVPLDTNVVVFVVDTGIDATHQDLNVDATNSRNFINANPADWNDQNGHGTHVAGIIGAKDNTAGIVGVAPGVRVAAIRVLDANGSGYYSQIIAGLDYILQVKNTNPSIRAIVNMSLGGPGNTAFDTAVRRVVSGNIPVVVAAGNEGKNASTTSPARVVEAITVGAYNSSNNIMASWSNFGSLVDVLAPGVNIDSTYFGNRYAVLSGTSMASPMVAGAIACFMTTNPTVSSQLAIRNAIVNDSKLLTITNYDKTISTNPNISLTSRQRTSGTPNRSVYVGKY</sequence>
<dbReference type="PROSITE" id="PS00137">
    <property type="entry name" value="SUBTILASE_HIS"/>
    <property type="match status" value="1"/>
</dbReference>
<evidence type="ECO:0000259" key="7">
    <source>
        <dbReference type="Pfam" id="PF00082"/>
    </source>
</evidence>
<gene>
    <name evidence="8" type="ORF">Fadolivirus_1_1023</name>
</gene>
<dbReference type="InterPro" id="IPR023827">
    <property type="entry name" value="Peptidase_S8_Asp-AS"/>
</dbReference>
<dbReference type="Gene3D" id="3.40.50.200">
    <property type="entry name" value="Peptidase S8/S53 domain"/>
    <property type="match status" value="1"/>
</dbReference>
<dbReference type="GO" id="GO:0005615">
    <property type="term" value="C:extracellular space"/>
    <property type="evidence" value="ECO:0007669"/>
    <property type="project" value="TreeGrafter"/>
</dbReference>
<protein>
    <submittedName>
        <fullName evidence="8">Peptidase S8 subtilisin-related protein</fullName>
    </submittedName>
</protein>
<dbReference type="EMBL" id="MT418680">
    <property type="protein sequence ID" value="QKF94481.1"/>
    <property type="molecule type" value="Genomic_DNA"/>
</dbReference>
<evidence type="ECO:0000256" key="6">
    <source>
        <dbReference type="SAM" id="MobiDB-lite"/>
    </source>
</evidence>
<evidence type="ECO:0000256" key="5">
    <source>
        <dbReference type="RuleBase" id="RU003355"/>
    </source>
</evidence>
<dbReference type="SUPFAM" id="SSF52743">
    <property type="entry name" value="Subtilisin-like"/>
    <property type="match status" value="1"/>
</dbReference>
<dbReference type="InterPro" id="IPR023828">
    <property type="entry name" value="Peptidase_S8_Ser-AS"/>
</dbReference>
<keyword evidence="2 5" id="KW-0645">Protease</keyword>
<keyword evidence="4 5" id="KW-0720">Serine protease</keyword>
<dbReference type="CDD" id="cd04077">
    <property type="entry name" value="Peptidases_S8_PCSK9_ProteinaseK_like"/>
    <property type="match status" value="1"/>
</dbReference>
<dbReference type="InterPro" id="IPR036852">
    <property type="entry name" value="Peptidase_S8/S53_dom_sf"/>
</dbReference>
<proteinExistence type="inferred from homology"/>
<dbReference type="PROSITE" id="PS00136">
    <property type="entry name" value="SUBTILASE_ASP"/>
    <property type="match status" value="1"/>
</dbReference>
<accession>A0A7D3R1P0</accession>
<evidence type="ECO:0000256" key="3">
    <source>
        <dbReference type="ARBA" id="ARBA00022801"/>
    </source>
</evidence>
<evidence type="ECO:0000256" key="2">
    <source>
        <dbReference type="ARBA" id="ARBA00022670"/>
    </source>
</evidence>
<dbReference type="PANTHER" id="PTHR43806">
    <property type="entry name" value="PEPTIDASE S8"/>
    <property type="match status" value="1"/>
</dbReference>
<dbReference type="InterPro" id="IPR022398">
    <property type="entry name" value="Peptidase_S8_His-AS"/>
</dbReference>
<name>A0A7D3R1P0_9VIRU</name>
<dbReference type="InterPro" id="IPR015500">
    <property type="entry name" value="Peptidase_S8_subtilisin-rel"/>
</dbReference>
<comment type="similarity">
    <text evidence="1 5">Belongs to the peptidase S8 family.</text>
</comment>
<feature type="compositionally biased region" description="Polar residues" evidence="6">
    <location>
        <begin position="466"/>
        <end position="479"/>
    </location>
</feature>
<dbReference type="Proteomes" id="UP001162001">
    <property type="component" value="Segment"/>
</dbReference>
<dbReference type="InterPro" id="IPR050131">
    <property type="entry name" value="Peptidase_S8_subtilisin-like"/>
</dbReference>